<evidence type="ECO:0000313" key="1">
    <source>
        <dbReference type="EMBL" id="PNX57846.1"/>
    </source>
</evidence>
<reference evidence="1 2" key="1">
    <citation type="journal article" date="2014" name="Am. J. Bot.">
        <title>Genome assembly and annotation for red clover (Trifolium pratense; Fabaceae).</title>
        <authorList>
            <person name="Istvanek J."/>
            <person name="Jaros M."/>
            <person name="Krenek A."/>
            <person name="Repkova J."/>
        </authorList>
    </citation>
    <scope>NUCLEOTIDE SEQUENCE [LARGE SCALE GENOMIC DNA]</scope>
    <source>
        <strain evidence="2">cv. Tatra</strain>
        <tissue evidence="1">Young leaves</tissue>
    </source>
</reference>
<comment type="caution">
    <text evidence="1">The sequence shown here is derived from an EMBL/GenBank/DDBJ whole genome shotgun (WGS) entry which is preliminary data.</text>
</comment>
<accession>A0A2K3JV16</accession>
<reference evidence="1 2" key="2">
    <citation type="journal article" date="2017" name="Front. Plant Sci.">
        <title>Gene Classification and Mining of Molecular Markers Useful in Red Clover (Trifolium pratense) Breeding.</title>
        <authorList>
            <person name="Istvanek J."/>
            <person name="Dluhosova J."/>
            <person name="Dluhos P."/>
            <person name="Patkova L."/>
            <person name="Nedelnik J."/>
            <person name="Repkova J."/>
        </authorList>
    </citation>
    <scope>NUCLEOTIDE SEQUENCE [LARGE SCALE GENOMIC DNA]</scope>
    <source>
        <strain evidence="2">cv. Tatra</strain>
        <tissue evidence="1">Young leaves</tissue>
    </source>
</reference>
<organism evidence="1 2">
    <name type="scientific">Trifolium pratense</name>
    <name type="common">Red clover</name>
    <dbReference type="NCBI Taxonomy" id="57577"/>
    <lineage>
        <taxon>Eukaryota</taxon>
        <taxon>Viridiplantae</taxon>
        <taxon>Streptophyta</taxon>
        <taxon>Embryophyta</taxon>
        <taxon>Tracheophyta</taxon>
        <taxon>Spermatophyta</taxon>
        <taxon>Magnoliopsida</taxon>
        <taxon>eudicotyledons</taxon>
        <taxon>Gunneridae</taxon>
        <taxon>Pentapetalae</taxon>
        <taxon>rosids</taxon>
        <taxon>fabids</taxon>
        <taxon>Fabales</taxon>
        <taxon>Fabaceae</taxon>
        <taxon>Papilionoideae</taxon>
        <taxon>50 kb inversion clade</taxon>
        <taxon>NPAAA clade</taxon>
        <taxon>Hologalegina</taxon>
        <taxon>IRL clade</taxon>
        <taxon>Trifolieae</taxon>
        <taxon>Trifolium</taxon>
    </lineage>
</organism>
<sequence>MNKYYVVFSVLLVIFVATVCSALDIGVILVLKAAYYFTRIPPTVGVVYTTLPTTDDDVSPPSPPYLPEDVISSMNYLKVSSLRLE</sequence>
<gene>
    <name evidence="1" type="ORF">L195_g050611</name>
</gene>
<proteinExistence type="predicted"/>
<dbReference type="AlphaFoldDB" id="A0A2K3JV16"/>
<dbReference type="Proteomes" id="UP000236291">
    <property type="component" value="Unassembled WGS sequence"/>
</dbReference>
<name>A0A2K3JV16_TRIPR</name>
<protein>
    <submittedName>
        <fullName evidence="1">Uncharacterized protein</fullName>
    </submittedName>
</protein>
<evidence type="ECO:0000313" key="2">
    <source>
        <dbReference type="Proteomes" id="UP000236291"/>
    </source>
</evidence>
<dbReference type="EMBL" id="ASHM01077324">
    <property type="protein sequence ID" value="PNX57846.1"/>
    <property type="molecule type" value="Genomic_DNA"/>
</dbReference>